<organism evidence="2 3">
    <name type="scientific">Dermatophilus congolensis</name>
    <dbReference type="NCBI Taxonomy" id="1863"/>
    <lineage>
        <taxon>Bacteria</taxon>
        <taxon>Bacillati</taxon>
        <taxon>Actinomycetota</taxon>
        <taxon>Actinomycetes</taxon>
        <taxon>Micrococcales</taxon>
        <taxon>Dermatophilaceae</taxon>
        <taxon>Dermatophilus</taxon>
    </lineage>
</organism>
<dbReference type="Proteomes" id="UP000242637">
    <property type="component" value="Chromosome 1"/>
</dbReference>
<feature type="compositionally biased region" description="Low complexity" evidence="1">
    <location>
        <begin position="309"/>
        <end position="323"/>
    </location>
</feature>
<sequence>MRSDDFARRHPEVAPEPIVQVTFDVDSDGTEVALVDGHVVVPHSGEDVLDAAVRQIAAMVPVFAGIDDNGQPYTGLKATLVGDDLSRFVVVYGDGRLFVPAQSDVGQEQALPDGVIPFPGGADASVAELDLQDSAGDSSLQRQLEDEFAAHLIGPSVVVSMDGVEIGGAEADAEELAAEDEAPWAQESEPEIEVARLIPPGTPTGGSFSAGLATAADSLLVTGQEVSAAEGETAAILAPKSSVGVLDHDEIDADLERPMYIEDGKAAGSRLWSWGRVSHRLALGAAGGVCALAVAGVLVSPVVRGAGDGSSSPAPMVSAPPGSTVEGSWSTGPLTTAAGPVVSVGDALGYVKSDGTVALVDAATGRSRWEQKIVPAQVRGHLSRTRIRSVDSLAIHVGNRLVAWSLADGSAVAAVDLPDDAQVSYLGASPLVGTGSSTVSVLGEEGLLQVAVPAGAYALAARDDRSVTAVSPQGWWRLRSGVPAGAVRPFESATPDALPKGVRPRVVGYVGKSVVLEYPAFGNRRAELVVHSDTGPQLQVAFRGVAPPKTDKGERLIGSPARTWGVYGRALVDAAGGSISDLGQWRSSHVTDRHVYGVSAGRASVAGPGQGVTALPSGTDLPEAESDSVLAVRVAGPARSRDGGQALAEGQQGVVVLPRKG</sequence>
<dbReference type="STRING" id="1121387.GCA_000429885_00840"/>
<dbReference type="GeneID" id="63458408"/>
<proteinExistence type="predicted"/>
<reference evidence="2 3" key="1">
    <citation type="submission" date="2017-06" db="EMBL/GenBank/DDBJ databases">
        <authorList>
            <consortium name="Pathogen Informatics"/>
        </authorList>
    </citation>
    <scope>NUCLEOTIDE SEQUENCE [LARGE SCALE GENOMIC DNA]</scope>
    <source>
        <strain evidence="2 3">NCTC13039</strain>
    </source>
</reference>
<dbReference type="EMBL" id="LT906453">
    <property type="protein sequence ID" value="SNV16914.1"/>
    <property type="molecule type" value="Genomic_DNA"/>
</dbReference>
<evidence type="ECO:0000313" key="3">
    <source>
        <dbReference type="Proteomes" id="UP000242637"/>
    </source>
</evidence>
<dbReference type="InterPro" id="IPR015943">
    <property type="entry name" value="WD40/YVTN_repeat-like_dom_sf"/>
</dbReference>
<dbReference type="SUPFAM" id="SSF50998">
    <property type="entry name" value="Quinoprotein alcohol dehydrogenase-like"/>
    <property type="match status" value="1"/>
</dbReference>
<feature type="region of interest" description="Disordered" evidence="1">
    <location>
        <begin position="640"/>
        <end position="661"/>
    </location>
</feature>
<dbReference type="KEGG" id="dco:SAMEA4475696_0097"/>
<dbReference type="InterPro" id="IPR011047">
    <property type="entry name" value="Quinoprotein_ADH-like_sf"/>
</dbReference>
<dbReference type="OrthoDB" id="5146153at2"/>
<dbReference type="AlphaFoldDB" id="A0A239V6E8"/>
<evidence type="ECO:0000313" key="2">
    <source>
        <dbReference type="EMBL" id="SNV16914.1"/>
    </source>
</evidence>
<name>A0A239V6E8_9MICO</name>
<gene>
    <name evidence="2" type="ORF">SAMEA4475696_00097</name>
</gene>
<protein>
    <submittedName>
        <fullName evidence="2">Uncharacterized protein</fullName>
    </submittedName>
</protein>
<evidence type="ECO:0000256" key="1">
    <source>
        <dbReference type="SAM" id="MobiDB-lite"/>
    </source>
</evidence>
<keyword evidence="3" id="KW-1185">Reference proteome</keyword>
<accession>A0A239V6E8</accession>
<feature type="region of interest" description="Disordered" evidence="1">
    <location>
        <begin position="307"/>
        <end position="327"/>
    </location>
</feature>
<dbReference type="Gene3D" id="2.130.10.10">
    <property type="entry name" value="YVTN repeat-like/Quinoprotein amine dehydrogenase"/>
    <property type="match status" value="1"/>
</dbReference>
<dbReference type="RefSeq" id="WP_028326857.1">
    <property type="nucleotide sequence ID" value="NZ_LT906453.1"/>
</dbReference>